<name>L8X1J1_THACA</name>
<dbReference type="Proteomes" id="UP000011668">
    <property type="component" value="Unassembled WGS sequence"/>
</dbReference>
<dbReference type="EMBL" id="AFRT01000670">
    <property type="protein sequence ID" value="ELU42962.1"/>
    <property type="molecule type" value="Genomic_DNA"/>
</dbReference>
<sequence>MVGPQACRLGWDTSNSQGRIRTRSRKHCWDIFVYWAKKIVCNCKHKIEFQYFPVISTLRREHLYARAKFTMRTISFASIALESGQEKSISTDNDVLNQR</sequence>
<dbReference type="AlphaFoldDB" id="L8X1J1"/>
<accession>L8X1J1</accession>
<dbReference type="HOGENOM" id="CLU_2321961_0_0_1"/>
<reference evidence="1 2" key="1">
    <citation type="journal article" date="2013" name="Nat. Commun.">
        <title>The evolution and pathogenic mechanisms of the rice sheath blight pathogen.</title>
        <authorList>
            <person name="Zheng A."/>
            <person name="Lin R."/>
            <person name="Xu L."/>
            <person name="Qin P."/>
            <person name="Tang C."/>
            <person name="Ai P."/>
            <person name="Zhang D."/>
            <person name="Liu Y."/>
            <person name="Sun Z."/>
            <person name="Feng H."/>
            <person name="Wang Y."/>
            <person name="Chen Y."/>
            <person name="Liang X."/>
            <person name="Fu R."/>
            <person name="Li Q."/>
            <person name="Zhang J."/>
            <person name="Yu X."/>
            <person name="Xie Z."/>
            <person name="Ding L."/>
            <person name="Guan P."/>
            <person name="Tang J."/>
            <person name="Liang Y."/>
            <person name="Wang S."/>
            <person name="Deng Q."/>
            <person name="Li S."/>
            <person name="Zhu J."/>
            <person name="Wang L."/>
            <person name="Liu H."/>
            <person name="Li P."/>
        </authorList>
    </citation>
    <scope>NUCLEOTIDE SEQUENCE [LARGE SCALE GENOMIC DNA]</scope>
    <source>
        <strain evidence="2">AG-1 IA</strain>
    </source>
</reference>
<gene>
    <name evidence="1" type="ORF">AG1IA_03006</name>
</gene>
<keyword evidence="2" id="KW-1185">Reference proteome</keyword>
<proteinExistence type="predicted"/>
<comment type="caution">
    <text evidence="1">The sequence shown here is derived from an EMBL/GenBank/DDBJ whole genome shotgun (WGS) entry which is preliminary data.</text>
</comment>
<evidence type="ECO:0000313" key="2">
    <source>
        <dbReference type="Proteomes" id="UP000011668"/>
    </source>
</evidence>
<evidence type="ECO:0000313" key="1">
    <source>
        <dbReference type="EMBL" id="ELU42962.1"/>
    </source>
</evidence>
<organism evidence="1 2">
    <name type="scientific">Thanatephorus cucumeris (strain AG1-IA)</name>
    <name type="common">Rice sheath blight fungus</name>
    <name type="synonym">Rhizoctonia solani</name>
    <dbReference type="NCBI Taxonomy" id="983506"/>
    <lineage>
        <taxon>Eukaryota</taxon>
        <taxon>Fungi</taxon>
        <taxon>Dikarya</taxon>
        <taxon>Basidiomycota</taxon>
        <taxon>Agaricomycotina</taxon>
        <taxon>Agaricomycetes</taxon>
        <taxon>Cantharellales</taxon>
        <taxon>Ceratobasidiaceae</taxon>
        <taxon>Rhizoctonia</taxon>
        <taxon>Rhizoctonia solani AG-1</taxon>
    </lineage>
</organism>
<protein>
    <submittedName>
        <fullName evidence="1">Uncharacterized protein</fullName>
    </submittedName>
</protein>